<dbReference type="Proteomes" id="UP000287651">
    <property type="component" value="Unassembled WGS sequence"/>
</dbReference>
<evidence type="ECO:0000256" key="5">
    <source>
        <dbReference type="ARBA" id="ARBA00022525"/>
    </source>
</evidence>
<name>A0A426Y2D1_ENSVE</name>
<evidence type="ECO:0000256" key="10">
    <source>
        <dbReference type="RuleBase" id="RU368031"/>
    </source>
</evidence>
<dbReference type="EMBL" id="AMZH03015503">
    <property type="protein sequence ID" value="RRT45948.1"/>
    <property type="molecule type" value="Genomic_DNA"/>
</dbReference>
<keyword evidence="4 10" id="KW-0217">Developmental protein</keyword>
<evidence type="ECO:0000256" key="6">
    <source>
        <dbReference type="ARBA" id="ARBA00022641"/>
    </source>
</evidence>
<dbReference type="PANTHER" id="PTHR33285">
    <property type="entry name" value="PHYTOSULFOKINES 3"/>
    <property type="match status" value="1"/>
</dbReference>
<dbReference type="InterPro" id="IPR009438">
    <property type="entry name" value="Phytosulfokine"/>
</dbReference>
<gene>
    <name evidence="11" type="ORF">B296_00054783</name>
</gene>
<keyword evidence="9 10" id="KW-0339">Growth factor</keyword>
<evidence type="ECO:0000256" key="8">
    <source>
        <dbReference type="ARBA" id="ARBA00022782"/>
    </source>
</evidence>
<feature type="chain" id="PRO_5031601455" description="Phytosulfokine" evidence="10">
    <location>
        <begin position="27"/>
        <end position="95"/>
    </location>
</feature>
<feature type="signal peptide" evidence="10">
    <location>
        <begin position="1"/>
        <end position="26"/>
    </location>
</feature>
<dbReference type="AlphaFoldDB" id="A0A426Y2D1"/>
<dbReference type="GO" id="GO:0008083">
    <property type="term" value="F:growth factor activity"/>
    <property type="evidence" value="ECO:0007669"/>
    <property type="project" value="UniProtKB-UniRule"/>
</dbReference>
<comment type="PTM">
    <text evidence="10">PSK-alpha is produced by endopeptidase digestion. PSK-beta is produced from PSK-alpha by exopeptidase digestion.</text>
</comment>
<keyword evidence="8 10" id="KW-0221">Differentiation</keyword>
<organism evidence="11 12">
    <name type="scientific">Ensete ventricosum</name>
    <name type="common">Abyssinian banana</name>
    <name type="synonym">Musa ensete</name>
    <dbReference type="NCBI Taxonomy" id="4639"/>
    <lineage>
        <taxon>Eukaryota</taxon>
        <taxon>Viridiplantae</taxon>
        <taxon>Streptophyta</taxon>
        <taxon>Embryophyta</taxon>
        <taxon>Tracheophyta</taxon>
        <taxon>Spermatophyta</taxon>
        <taxon>Magnoliopsida</taxon>
        <taxon>Liliopsida</taxon>
        <taxon>Zingiberales</taxon>
        <taxon>Musaceae</taxon>
        <taxon>Ensete</taxon>
    </lineage>
</organism>
<protein>
    <recommendedName>
        <fullName evidence="10">Phytosulfokine</fullName>
    </recommendedName>
    <component>
        <recommendedName>
            <fullName evidence="10">Phytosulfokine-alpha</fullName>
            <shortName evidence="10">PSK-alpha</shortName>
            <shortName evidence="10">Phytosulfokine-a</shortName>
        </recommendedName>
    </component>
    <component>
        <recommendedName>
            <fullName evidence="10">Phytosulfokine-beta</fullName>
            <shortName evidence="10">PSK-beta</shortName>
            <shortName evidence="10">Phytosulfokine-b</shortName>
        </recommendedName>
    </component>
</protein>
<evidence type="ECO:0000313" key="12">
    <source>
        <dbReference type="Proteomes" id="UP000287651"/>
    </source>
</evidence>
<keyword evidence="6 10" id="KW-0765">Sulfation</keyword>
<dbReference type="GO" id="GO:0030154">
    <property type="term" value="P:cell differentiation"/>
    <property type="evidence" value="ECO:0007669"/>
    <property type="project" value="UniProtKB-UniRule"/>
</dbReference>
<comment type="caution">
    <text evidence="11">The sequence shown here is derived from an EMBL/GenBank/DDBJ whole genome shotgun (WGS) entry which is preliminary data.</text>
</comment>
<comment type="PTM">
    <text evidence="10">Sulfation is important for activity and for the binding to a putative membrane receptor.</text>
</comment>
<evidence type="ECO:0000256" key="3">
    <source>
        <dbReference type="ARBA" id="ARBA00010781"/>
    </source>
</evidence>
<dbReference type="Pfam" id="PF06404">
    <property type="entry name" value="PSK"/>
    <property type="match status" value="1"/>
</dbReference>
<evidence type="ECO:0000256" key="4">
    <source>
        <dbReference type="ARBA" id="ARBA00022473"/>
    </source>
</evidence>
<accession>A0A426Y2D1</accession>
<keyword evidence="5 10" id="KW-0964">Secreted</keyword>
<proteinExistence type="inferred from homology"/>
<dbReference type="GO" id="GO:0008283">
    <property type="term" value="P:cell population proliferation"/>
    <property type="evidence" value="ECO:0007669"/>
    <property type="project" value="UniProtKB-UniRule"/>
</dbReference>
<evidence type="ECO:0000256" key="1">
    <source>
        <dbReference type="ARBA" id="ARBA00003158"/>
    </source>
</evidence>
<evidence type="ECO:0000256" key="9">
    <source>
        <dbReference type="ARBA" id="ARBA00023030"/>
    </source>
</evidence>
<comment type="similarity">
    <text evidence="3 10">Belongs to the phytosulfokine family.</text>
</comment>
<comment type="function">
    <text evidence="1 10">Promotes plant cell differentiation, organogenesis and somatic embryogenesis as well as cell proliferation.</text>
</comment>
<dbReference type="GO" id="GO:0005576">
    <property type="term" value="C:extracellular region"/>
    <property type="evidence" value="ECO:0007669"/>
    <property type="project" value="UniProtKB-SubCell"/>
</dbReference>
<sequence length="95" mass="10909">MRRSSQSPLVFLLLVIILSTTTATFASRFLRPPRQELVKLNGLHGLEDAEGPEEEDAWNLMGTEECQDGNEECLKRRTMTEAHLDYIYTQHHPKP</sequence>
<comment type="subcellular location">
    <subcellularLocation>
        <location evidence="2 10">Secreted</location>
    </subcellularLocation>
</comment>
<keyword evidence="7 10" id="KW-0732">Signal</keyword>
<dbReference type="PANTHER" id="PTHR33285:SF33">
    <property type="entry name" value="PHYTOSULFOKINE"/>
    <property type="match status" value="1"/>
</dbReference>
<evidence type="ECO:0000313" key="11">
    <source>
        <dbReference type="EMBL" id="RRT45948.1"/>
    </source>
</evidence>
<evidence type="ECO:0000256" key="2">
    <source>
        <dbReference type="ARBA" id="ARBA00004613"/>
    </source>
</evidence>
<reference evidence="11 12" key="1">
    <citation type="journal article" date="2014" name="Agronomy (Basel)">
        <title>A Draft Genome Sequence for Ensete ventricosum, the Drought-Tolerant Tree Against Hunger.</title>
        <authorList>
            <person name="Harrison J."/>
            <person name="Moore K.A."/>
            <person name="Paszkiewicz K."/>
            <person name="Jones T."/>
            <person name="Grant M."/>
            <person name="Ambacheew D."/>
            <person name="Muzemil S."/>
            <person name="Studholme D.J."/>
        </authorList>
    </citation>
    <scope>NUCLEOTIDE SEQUENCE [LARGE SCALE GENOMIC DNA]</scope>
</reference>
<evidence type="ECO:0000256" key="7">
    <source>
        <dbReference type="ARBA" id="ARBA00022729"/>
    </source>
</evidence>